<keyword evidence="1" id="KW-1133">Transmembrane helix</keyword>
<dbReference type="RefSeq" id="WP_106463392.1">
    <property type="nucleotide sequence ID" value="NZ_PXOQ01000009.1"/>
</dbReference>
<evidence type="ECO:0000313" key="3">
    <source>
        <dbReference type="Proteomes" id="UP000238426"/>
    </source>
</evidence>
<keyword evidence="1" id="KW-0812">Transmembrane</keyword>
<protein>
    <recommendedName>
        <fullName evidence="4">DUF4258 domain-containing protein</fullName>
    </recommendedName>
</protein>
<evidence type="ECO:0000313" key="2">
    <source>
        <dbReference type="EMBL" id="PSG88252.1"/>
    </source>
</evidence>
<proteinExistence type="predicted"/>
<dbReference type="EMBL" id="PXOQ01000009">
    <property type="protein sequence ID" value="PSG88252.1"/>
    <property type="molecule type" value="Genomic_DNA"/>
</dbReference>
<sequence>MDLLKRFGYYFGGFAIGLVLLAFFLNGKKASCDYSPDARVIKNIRLKPLTYSESSTEETRRLQLDSAKIDLLIKKADINFSKSEARKKPCAIYVLESSLDKNDYLLTIENCNAKATLLKAELED</sequence>
<evidence type="ECO:0000256" key="1">
    <source>
        <dbReference type="SAM" id="Phobius"/>
    </source>
</evidence>
<comment type="caution">
    <text evidence="2">The sequence shown here is derived from an EMBL/GenBank/DDBJ whole genome shotgun (WGS) entry which is preliminary data.</text>
</comment>
<reference evidence="2 3" key="1">
    <citation type="submission" date="2018-03" db="EMBL/GenBank/DDBJ databases">
        <title>Mesoflavibacter sp. HG37 and Mesoflavibacter sp. HG96 sp.nov., two marine bacteria isolated from seawater of Western Pacific Ocean.</title>
        <authorList>
            <person name="Cheng H."/>
            <person name="Wu Y.-H."/>
            <person name="Guo L.-L."/>
            <person name="Xu X.-W."/>
        </authorList>
    </citation>
    <scope>NUCLEOTIDE SEQUENCE [LARGE SCALE GENOMIC DNA]</scope>
    <source>
        <strain evidence="2 3">KCTC 32269</strain>
    </source>
</reference>
<keyword evidence="1" id="KW-0472">Membrane</keyword>
<evidence type="ECO:0008006" key="4">
    <source>
        <dbReference type="Google" id="ProtNLM"/>
    </source>
</evidence>
<dbReference type="OrthoDB" id="1466970at2"/>
<accession>A0A2T1N8T8</accession>
<organism evidence="2 3">
    <name type="scientific">Aurantibacter aestuarii</name>
    <dbReference type="NCBI Taxonomy" id="1266046"/>
    <lineage>
        <taxon>Bacteria</taxon>
        <taxon>Pseudomonadati</taxon>
        <taxon>Bacteroidota</taxon>
        <taxon>Flavobacteriia</taxon>
        <taxon>Flavobacteriales</taxon>
        <taxon>Flavobacteriaceae</taxon>
        <taxon>Aurantibacter</taxon>
    </lineage>
</organism>
<name>A0A2T1N8T8_9FLAO</name>
<gene>
    <name evidence="2" type="ORF">C7H52_08065</name>
</gene>
<keyword evidence="3" id="KW-1185">Reference proteome</keyword>
<feature type="transmembrane region" description="Helical" evidence="1">
    <location>
        <begin position="7"/>
        <end position="25"/>
    </location>
</feature>
<dbReference type="Proteomes" id="UP000238426">
    <property type="component" value="Unassembled WGS sequence"/>
</dbReference>
<dbReference type="AlphaFoldDB" id="A0A2T1N8T8"/>